<dbReference type="Gene3D" id="2.60.40.740">
    <property type="match status" value="1"/>
</dbReference>
<protein>
    <recommendedName>
        <fullName evidence="3">Secretion system C-terminal sorting domain-containing protein</fullName>
    </recommendedName>
</protein>
<accession>A4CM10</accession>
<dbReference type="STRING" id="313596.RB2501_10267"/>
<reference evidence="1 2" key="1">
    <citation type="journal article" date="2009" name="J. Bacteriol.">
        <title>Complete genome sequence of Robiginitalea biformata HTCC2501.</title>
        <authorList>
            <person name="Oh H.M."/>
            <person name="Giovannoni S.J."/>
            <person name="Lee K."/>
            <person name="Ferriera S."/>
            <person name="Johnson J."/>
            <person name="Cho J.C."/>
        </authorList>
    </citation>
    <scope>NUCLEOTIDE SEQUENCE [LARGE SCALE GENOMIC DNA]</scope>
    <source>
        <strain evidence="2">ATCC BAA-864 / HTCC2501 / KCTC 12146</strain>
    </source>
</reference>
<dbReference type="eggNOG" id="COG3292">
    <property type="taxonomic scope" value="Bacteria"/>
</dbReference>
<keyword evidence="2" id="KW-1185">Reference proteome</keyword>
<sequence length="653" mass="69344">MQKTTLAQLIIAVLLLGFPVALVGATYPTVSDIAHQTEDPHSCEVEKVSDASTTKATDGSAIVHMTGGIAPYTYLWSNGETTQTATQLGVGTHQVTVTDSDGCSSVCEVTISCSTTPPEEVCDGVDNDGDGQIDEGFDADGDGIPDCEDDCDDRIDTDGDGTPDCTDDCDDTIDSDGDGIPDCEDDCDDRIDSDGDGISDCIDDCDDSIDTDGDGTPDCVDDCDDSIDTDGDGISDCEDDCDDRIDTDGDGTPDCTDDCDDTIDTDGDGTPDCVDDCDDTIDSDGDGTPDCVDDCDDTIDSDGDGISDCEDDCDDTIDTDGDGTPDCTDDCDDRIDTDGDGTPDCTDDCDDTIDSDGDGVPDCVDVCPGSDDTADSDNDGIPDGCDVEECDGLDNDGDGQIDEDLDCEEPTGECQTAFARYTPNNTSFCEDNLGANRWGWTNFFDTEGNYNMEFYSGAGQCDTSNGYQSGNVTVAYSNDMVTVTINLLPGNVMTQAHLYVGEEKYPEDNKGDPTVAPGQYTQVVDPLNNVTSYQFQPIDVSDYTNGFYVIVHAETCPTGEVEKQGRSETLVEMKPFPTVFNTDFEVGIESAVPTRAILQVYTLNGVSIKRMPVELQAGMTTIPVNLPGLNSAMYLLEVRTPQGQSLTAKIMAR</sequence>
<dbReference type="InterPro" id="IPR025667">
    <property type="entry name" value="SprB_repeat"/>
</dbReference>
<dbReference type="KEGG" id="rbi:RB2501_10267"/>
<dbReference type="Pfam" id="PF13573">
    <property type="entry name" value="SprB"/>
    <property type="match status" value="1"/>
</dbReference>
<evidence type="ECO:0000313" key="1">
    <source>
        <dbReference type="EMBL" id="EAR14702.1"/>
    </source>
</evidence>
<dbReference type="AlphaFoldDB" id="A4CM10"/>
<gene>
    <name evidence="1" type="ordered locus">RB2501_10267</name>
</gene>
<dbReference type="eggNOG" id="COG2885">
    <property type="taxonomic scope" value="Bacteria"/>
</dbReference>
<name>A4CM10_ROBBH</name>
<evidence type="ECO:0008006" key="3">
    <source>
        <dbReference type="Google" id="ProtNLM"/>
    </source>
</evidence>
<dbReference type="OrthoDB" id="599464at2"/>
<dbReference type="EMBL" id="CP001712">
    <property type="protein sequence ID" value="EAR14702.1"/>
    <property type="molecule type" value="Genomic_DNA"/>
</dbReference>
<proteinExistence type="predicted"/>
<dbReference type="RefSeq" id="WP_015754023.1">
    <property type="nucleotide sequence ID" value="NC_013222.1"/>
</dbReference>
<dbReference type="HOGENOM" id="CLU_419707_0_0_10"/>
<organism evidence="1 2">
    <name type="scientific">Robiginitalea biformata (strain ATCC BAA-864 / DSM 15991 / KCTC 12146 / HTCC2501)</name>
    <dbReference type="NCBI Taxonomy" id="313596"/>
    <lineage>
        <taxon>Bacteria</taxon>
        <taxon>Pseudomonadati</taxon>
        <taxon>Bacteroidota</taxon>
        <taxon>Flavobacteriia</taxon>
        <taxon>Flavobacteriales</taxon>
        <taxon>Flavobacteriaceae</taxon>
        <taxon>Robiginitalea</taxon>
    </lineage>
</organism>
<dbReference type="Proteomes" id="UP000009049">
    <property type="component" value="Chromosome"/>
</dbReference>
<evidence type="ECO:0000313" key="2">
    <source>
        <dbReference type="Proteomes" id="UP000009049"/>
    </source>
</evidence>